<protein>
    <submittedName>
        <fullName evidence="8">Glycine/D-amino acid oxidase-like deaminating enzyme/nitrite reductase/ring-hydroxylating ferredoxin subunit</fullName>
    </submittedName>
</protein>
<evidence type="ECO:0000313" key="9">
    <source>
        <dbReference type="Proteomes" id="UP000560069"/>
    </source>
</evidence>
<keyword evidence="4" id="KW-0411">Iron-sulfur</keyword>
<dbReference type="InterPro" id="IPR036188">
    <property type="entry name" value="FAD/NAD-bd_sf"/>
</dbReference>
<dbReference type="InterPro" id="IPR005805">
    <property type="entry name" value="Rieske_Fe-S_prot_C"/>
</dbReference>
<dbReference type="AlphaFoldDB" id="A0A7Z0J3A6"/>
<dbReference type="PANTHER" id="PTHR13847:SF274">
    <property type="entry name" value="RIESKE 2FE-2S IRON-SULFUR PROTEIN YHFW-RELATED"/>
    <property type="match status" value="1"/>
</dbReference>
<gene>
    <name evidence="8" type="ORF">HNR11_001686</name>
</gene>
<evidence type="ECO:0000313" key="8">
    <source>
        <dbReference type="EMBL" id="NYJ17152.1"/>
    </source>
</evidence>
<dbReference type="Gene3D" id="3.50.50.60">
    <property type="entry name" value="FAD/NAD(P)-binding domain"/>
    <property type="match status" value="2"/>
</dbReference>
<comment type="caution">
    <text evidence="8">The sequence shown here is derived from an EMBL/GenBank/DDBJ whole genome shotgun (WGS) entry which is preliminary data.</text>
</comment>
<dbReference type="InterPro" id="IPR036922">
    <property type="entry name" value="Rieske_2Fe-2S_sf"/>
</dbReference>
<keyword evidence="1" id="KW-0001">2Fe-2S</keyword>
<dbReference type="SUPFAM" id="SSF50022">
    <property type="entry name" value="ISP domain"/>
    <property type="match status" value="1"/>
</dbReference>
<dbReference type="PROSITE" id="PS51296">
    <property type="entry name" value="RIESKE"/>
    <property type="match status" value="1"/>
</dbReference>
<dbReference type="SUPFAM" id="SSF51971">
    <property type="entry name" value="Nucleotide-binding domain"/>
    <property type="match status" value="1"/>
</dbReference>
<dbReference type="Pfam" id="PF01266">
    <property type="entry name" value="DAO"/>
    <property type="match status" value="2"/>
</dbReference>
<reference evidence="8 9" key="1">
    <citation type="submission" date="2020-07" db="EMBL/GenBank/DDBJ databases">
        <title>Sequencing the genomes of 1000 actinobacteria strains.</title>
        <authorList>
            <person name="Klenk H.-P."/>
        </authorList>
    </citation>
    <scope>NUCLEOTIDE SEQUENCE [LARGE SCALE GENOMIC DNA]</scope>
    <source>
        <strain evidence="8 9">DSM 15664</strain>
    </source>
</reference>
<dbReference type="GO" id="GO:0005737">
    <property type="term" value="C:cytoplasm"/>
    <property type="evidence" value="ECO:0007669"/>
    <property type="project" value="TreeGrafter"/>
</dbReference>
<dbReference type="Gene3D" id="2.102.10.10">
    <property type="entry name" value="Rieske [2Fe-2S] iron-sulphur domain"/>
    <property type="match status" value="1"/>
</dbReference>
<feature type="compositionally biased region" description="Polar residues" evidence="6">
    <location>
        <begin position="240"/>
        <end position="250"/>
    </location>
</feature>
<proteinExistence type="predicted"/>
<dbReference type="InterPro" id="IPR006076">
    <property type="entry name" value="FAD-dep_OxRdtase"/>
</dbReference>
<keyword evidence="9" id="KW-1185">Reference proteome</keyword>
<evidence type="ECO:0000256" key="6">
    <source>
        <dbReference type="SAM" id="MobiDB-lite"/>
    </source>
</evidence>
<evidence type="ECO:0000256" key="2">
    <source>
        <dbReference type="ARBA" id="ARBA00022723"/>
    </source>
</evidence>
<evidence type="ECO:0000259" key="7">
    <source>
        <dbReference type="PROSITE" id="PS51296"/>
    </source>
</evidence>
<dbReference type="GO" id="GO:0004497">
    <property type="term" value="F:monooxygenase activity"/>
    <property type="evidence" value="ECO:0007669"/>
    <property type="project" value="UniProtKB-ARBA"/>
</dbReference>
<evidence type="ECO:0000256" key="5">
    <source>
        <dbReference type="ARBA" id="ARBA00023157"/>
    </source>
</evidence>
<dbReference type="GO" id="GO:0016020">
    <property type="term" value="C:membrane"/>
    <property type="evidence" value="ECO:0007669"/>
    <property type="project" value="InterPro"/>
</dbReference>
<dbReference type="PANTHER" id="PTHR13847">
    <property type="entry name" value="SARCOSINE DEHYDROGENASE-RELATED"/>
    <property type="match status" value="1"/>
</dbReference>
<accession>A0A7Z0J3A6</accession>
<dbReference type="EMBL" id="JACCFQ010000001">
    <property type="protein sequence ID" value="NYJ17152.1"/>
    <property type="molecule type" value="Genomic_DNA"/>
</dbReference>
<feature type="region of interest" description="Disordered" evidence="6">
    <location>
        <begin position="215"/>
        <end position="277"/>
    </location>
</feature>
<feature type="domain" description="Rieske" evidence="7">
    <location>
        <begin position="494"/>
        <end position="576"/>
    </location>
</feature>
<organism evidence="8 9">
    <name type="scientific">Nesterenkonia sandarakina</name>
    <dbReference type="NCBI Taxonomy" id="272918"/>
    <lineage>
        <taxon>Bacteria</taxon>
        <taxon>Bacillati</taxon>
        <taxon>Actinomycetota</taxon>
        <taxon>Actinomycetes</taxon>
        <taxon>Micrococcales</taxon>
        <taxon>Micrococcaceae</taxon>
        <taxon>Nesterenkonia</taxon>
    </lineage>
</organism>
<keyword evidence="3" id="KW-0408">Iron</keyword>
<dbReference type="GO" id="GO:0051537">
    <property type="term" value="F:2 iron, 2 sulfur cluster binding"/>
    <property type="evidence" value="ECO:0007669"/>
    <property type="project" value="UniProtKB-KW"/>
</dbReference>
<dbReference type="InterPro" id="IPR017941">
    <property type="entry name" value="Rieske_2Fe-2S"/>
</dbReference>
<dbReference type="RefSeq" id="WP_246310364.1">
    <property type="nucleotide sequence ID" value="NZ_BAAALK010000002.1"/>
</dbReference>
<dbReference type="Gene3D" id="3.30.9.10">
    <property type="entry name" value="D-Amino Acid Oxidase, subunit A, domain 2"/>
    <property type="match status" value="2"/>
</dbReference>
<dbReference type="GO" id="GO:0016705">
    <property type="term" value="F:oxidoreductase activity, acting on paired donors, with incorporation or reduction of molecular oxygen"/>
    <property type="evidence" value="ECO:0007669"/>
    <property type="project" value="UniProtKB-ARBA"/>
</dbReference>
<keyword evidence="5" id="KW-1015">Disulfide bond</keyword>
<evidence type="ECO:0000256" key="3">
    <source>
        <dbReference type="ARBA" id="ARBA00023004"/>
    </source>
</evidence>
<feature type="compositionally biased region" description="Low complexity" evidence="6">
    <location>
        <begin position="215"/>
        <end position="230"/>
    </location>
</feature>
<dbReference type="PRINTS" id="PR00162">
    <property type="entry name" value="RIESKE"/>
</dbReference>
<dbReference type="Proteomes" id="UP000560069">
    <property type="component" value="Unassembled WGS sequence"/>
</dbReference>
<evidence type="ECO:0000256" key="1">
    <source>
        <dbReference type="ARBA" id="ARBA00022714"/>
    </source>
</evidence>
<dbReference type="GO" id="GO:0046872">
    <property type="term" value="F:metal ion binding"/>
    <property type="evidence" value="ECO:0007669"/>
    <property type="project" value="UniProtKB-KW"/>
</dbReference>
<name>A0A7Z0J3A6_9MICC</name>
<sequence length="576" mass="60240">MNSDAAHTTPEPSTTHRSIWLDSYATVSIPADTFTESAHYDTVVAGAGLTGLTTAVLLARAGHKVAVLEARSVGAVATGNTTAKLSLLQGTTLSSIRKHHSDEVLQAYVDGNQEGVSWLVRYMQEHGVPFQQRTAYTYATTESGLSAVQQEFEACQQAGLPVTWTDQTDLPFPVSGAVALADQIQFHPMDILAALAAELRERGGELIEGVRVTGATSNTAGAGGDSASSRSGHHPGTGAAASTSEGTPRASTEDDTEGSPLNPAVDSPAVDSPAIDDPAVDEPALRIETSQGQVTAGRLMLATGVPVLDRGGYFAKLKPNRSYAMTYRVPRGAGRIPKGMYLSADTPGRTLRTVPINGEELLLIGGNDHGVGRSASERAAVEDLEAWAQQHFPGAERTHVWSAQDYRAAQYVPFFGTLPRGGGRIYLATGYNKWGMSNAVAASLAISAQILGGHMAWAETLSARMVTPSDVFTGIKDNIEVGGTMVAGWVGAEVRAVPQDAPAEGEGAVGREHGKPVGVSTVDGQTCKVSAVCPHLGGILKWNDAALSWDCPLHGSRFAADGELLEGPAVTNLSRG</sequence>
<dbReference type="Pfam" id="PF00355">
    <property type="entry name" value="Rieske"/>
    <property type="match status" value="1"/>
</dbReference>
<evidence type="ECO:0000256" key="4">
    <source>
        <dbReference type="ARBA" id="ARBA00023014"/>
    </source>
</evidence>
<keyword evidence="2" id="KW-0479">Metal-binding</keyword>